<protein>
    <recommendedName>
        <fullName evidence="1">Methyltransferase domain-containing protein</fullName>
    </recommendedName>
</protein>
<dbReference type="SUPFAM" id="SSF53335">
    <property type="entry name" value="S-adenosyl-L-methionine-dependent methyltransferases"/>
    <property type="match status" value="1"/>
</dbReference>
<dbReference type="CDD" id="cd02440">
    <property type="entry name" value="AdoMet_MTases"/>
    <property type="match status" value="1"/>
</dbReference>
<dbReference type="InterPro" id="IPR025714">
    <property type="entry name" value="Methyltranfer_dom"/>
</dbReference>
<organism evidence="2 3">
    <name type="scientific">Pedobacter quisquiliarum</name>
    <dbReference type="NCBI Taxonomy" id="1834438"/>
    <lineage>
        <taxon>Bacteria</taxon>
        <taxon>Pseudomonadati</taxon>
        <taxon>Bacteroidota</taxon>
        <taxon>Sphingobacteriia</taxon>
        <taxon>Sphingobacteriales</taxon>
        <taxon>Sphingobacteriaceae</taxon>
        <taxon>Pedobacter</taxon>
    </lineage>
</organism>
<evidence type="ECO:0000313" key="2">
    <source>
        <dbReference type="EMBL" id="GGC60136.1"/>
    </source>
</evidence>
<reference evidence="2" key="2">
    <citation type="submission" date="2020-09" db="EMBL/GenBank/DDBJ databases">
        <authorList>
            <person name="Sun Q."/>
            <person name="Zhou Y."/>
        </authorList>
    </citation>
    <scope>NUCLEOTIDE SEQUENCE</scope>
    <source>
        <strain evidence="2">CGMCC 1.15343</strain>
    </source>
</reference>
<dbReference type="AlphaFoldDB" id="A0A916XCC1"/>
<dbReference type="Gene3D" id="3.40.50.150">
    <property type="entry name" value="Vaccinia Virus protein VP39"/>
    <property type="match status" value="1"/>
</dbReference>
<evidence type="ECO:0000259" key="1">
    <source>
        <dbReference type="Pfam" id="PF13847"/>
    </source>
</evidence>
<sequence length="202" mass="22760">MDREIASVMSFDGVDWLERNSRTTEENTNLAIKKLPITKNSVVADVGAGSGFYAFRIAKRVPEGKVYAVEIQDDAIKYLVEKSKSLNLNNVQVLKGSIKSTGLPDSSIDLLIMVDVYHELEFPMEYLQSIKRALKPTGKLLLLEYKAEDPAVEIKAAHKMSVKQVQRELSANGFRMVQQGSFLPLQHFLVFEKQESANIKRK</sequence>
<comment type="caution">
    <text evidence="2">The sequence shown here is derived from an EMBL/GenBank/DDBJ whole genome shotgun (WGS) entry which is preliminary data.</text>
</comment>
<accession>A0A916XCC1</accession>
<dbReference type="EMBL" id="BMIL01000003">
    <property type="protein sequence ID" value="GGC60136.1"/>
    <property type="molecule type" value="Genomic_DNA"/>
</dbReference>
<evidence type="ECO:0000313" key="3">
    <source>
        <dbReference type="Proteomes" id="UP000651668"/>
    </source>
</evidence>
<feature type="domain" description="Methyltransferase" evidence="1">
    <location>
        <begin position="38"/>
        <end position="152"/>
    </location>
</feature>
<keyword evidence="3" id="KW-1185">Reference proteome</keyword>
<proteinExistence type="predicted"/>
<dbReference type="Proteomes" id="UP000651668">
    <property type="component" value="Unassembled WGS sequence"/>
</dbReference>
<dbReference type="InterPro" id="IPR029063">
    <property type="entry name" value="SAM-dependent_MTases_sf"/>
</dbReference>
<dbReference type="PANTHER" id="PTHR43861">
    <property type="entry name" value="TRANS-ACONITATE 2-METHYLTRANSFERASE-RELATED"/>
    <property type="match status" value="1"/>
</dbReference>
<gene>
    <name evidence="2" type="ORF">GCM10011387_12200</name>
</gene>
<name>A0A916XCC1_9SPHI</name>
<reference evidence="2" key="1">
    <citation type="journal article" date="2014" name="Int. J. Syst. Evol. Microbiol.">
        <title>Complete genome sequence of Corynebacterium casei LMG S-19264T (=DSM 44701T), isolated from a smear-ripened cheese.</title>
        <authorList>
            <consortium name="US DOE Joint Genome Institute (JGI-PGF)"/>
            <person name="Walter F."/>
            <person name="Albersmeier A."/>
            <person name="Kalinowski J."/>
            <person name="Ruckert C."/>
        </authorList>
    </citation>
    <scope>NUCLEOTIDE SEQUENCE</scope>
    <source>
        <strain evidence="2">CGMCC 1.15343</strain>
    </source>
</reference>
<dbReference type="Pfam" id="PF13847">
    <property type="entry name" value="Methyltransf_31"/>
    <property type="match status" value="1"/>
</dbReference>